<protein>
    <submittedName>
        <fullName evidence="3">VanZ like family protein</fullName>
    </submittedName>
</protein>
<organism evidence="3 4">
    <name type="scientific">Caloramator proteoclasticus DSM 10124</name>
    <dbReference type="NCBI Taxonomy" id="1121262"/>
    <lineage>
        <taxon>Bacteria</taxon>
        <taxon>Bacillati</taxon>
        <taxon>Bacillota</taxon>
        <taxon>Clostridia</taxon>
        <taxon>Eubacteriales</taxon>
        <taxon>Clostridiaceae</taxon>
        <taxon>Caloramator</taxon>
    </lineage>
</organism>
<keyword evidence="1" id="KW-0812">Transmembrane</keyword>
<keyword evidence="1" id="KW-0472">Membrane</keyword>
<evidence type="ECO:0000259" key="2">
    <source>
        <dbReference type="Pfam" id="PF04892"/>
    </source>
</evidence>
<feature type="transmembrane region" description="Helical" evidence="1">
    <location>
        <begin position="121"/>
        <end position="139"/>
    </location>
</feature>
<feature type="domain" description="VanZ-like" evidence="2">
    <location>
        <begin position="7"/>
        <end position="137"/>
    </location>
</feature>
<feature type="transmembrane region" description="Helical" evidence="1">
    <location>
        <begin position="89"/>
        <end position="109"/>
    </location>
</feature>
<gene>
    <name evidence="3" type="ORF">SAMN02746091_01198</name>
</gene>
<feature type="transmembrane region" description="Helical" evidence="1">
    <location>
        <begin position="64"/>
        <end position="82"/>
    </location>
</feature>
<keyword evidence="4" id="KW-1185">Reference proteome</keyword>
<dbReference type="RefSeq" id="WP_073248420.1">
    <property type="nucleotide sequence ID" value="NZ_FQVG01000018.1"/>
</dbReference>
<evidence type="ECO:0000313" key="4">
    <source>
        <dbReference type="Proteomes" id="UP000184423"/>
    </source>
</evidence>
<dbReference type="EMBL" id="FQVG01000018">
    <property type="protein sequence ID" value="SHE82518.1"/>
    <property type="molecule type" value="Genomic_DNA"/>
</dbReference>
<dbReference type="AlphaFoldDB" id="A0A1M4WMR8"/>
<dbReference type="InterPro" id="IPR006976">
    <property type="entry name" value="VanZ-like"/>
</dbReference>
<dbReference type="PANTHER" id="PTHR28008">
    <property type="entry name" value="DOMAIN PROTEIN, PUTATIVE (AFU_ORTHOLOGUE AFUA_3G10980)-RELATED"/>
    <property type="match status" value="1"/>
</dbReference>
<accession>A0A1M4WMR8</accession>
<reference evidence="4" key="1">
    <citation type="submission" date="2016-11" db="EMBL/GenBank/DDBJ databases">
        <authorList>
            <person name="Varghese N."/>
            <person name="Submissions S."/>
        </authorList>
    </citation>
    <scope>NUCLEOTIDE SEQUENCE [LARGE SCALE GENOMIC DNA]</scope>
    <source>
        <strain evidence="4">DSM 10124</strain>
    </source>
</reference>
<dbReference type="NCBIfam" id="NF037970">
    <property type="entry name" value="vanZ_1"/>
    <property type="match status" value="1"/>
</dbReference>
<dbReference type="Pfam" id="PF04892">
    <property type="entry name" value="VanZ"/>
    <property type="match status" value="1"/>
</dbReference>
<dbReference type="Proteomes" id="UP000184423">
    <property type="component" value="Unassembled WGS sequence"/>
</dbReference>
<proteinExistence type="predicted"/>
<keyword evidence="1" id="KW-1133">Transmembrane helix</keyword>
<name>A0A1M4WMR8_9CLOT</name>
<evidence type="ECO:0000256" key="1">
    <source>
        <dbReference type="SAM" id="Phobius"/>
    </source>
</evidence>
<evidence type="ECO:0000313" key="3">
    <source>
        <dbReference type="EMBL" id="SHE82518.1"/>
    </source>
</evidence>
<dbReference type="PIRSF" id="PIRSF019083">
    <property type="entry name" value="UCP019083_VanZ"/>
    <property type="match status" value="1"/>
</dbReference>
<dbReference type="PANTHER" id="PTHR28008:SF1">
    <property type="entry name" value="DOMAIN PROTEIN, PUTATIVE (AFU_ORTHOLOGUE AFUA_3G10980)-RELATED"/>
    <property type="match status" value="1"/>
</dbReference>
<sequence length="147" mass="17294">MKRKLLFIFLLLYMSFIFYLSSEPANISHSRNRKIIETVKITTGKDIDKKVGRERLDFYVRKNAHFFLFMFLGSLSLLYINHIKIKNKFLIAFIFCFLYAISDEVHQYFVPGRGPRVMDVFIDSAGALIGISFIKIINWKSKRIVVK</sequence>
<dbReference type="InterPro" id="IPR016747">
    <property type="entry name" value="Phosphotransbutyrylase"/>
</dbReference>